<sequence length="78" mass="8617">MDLNKINLMEIPCPHDTTIEIVGIGTLPVGTSDNLLAGIYEVYWALGGKEIEELVFLAKITLLDYDPAKKFVKVSLKP</sequence>
<dbReference type="AlphaFoldDB" id="A0A1G2HTS9"/>
<evidence type="ECO:0000313" key="1">
    <source>
        <dbReference type="EMBL" id="OGZ65809.1"/>
    </source>
</evidence>
<reference evidence="1 2" key="1">
    <citation type="journal article" date="2016" name="Nat. Commun.">
        <title>Thousands of microbial genomes shed light on interconnected biogeochemical processes in an aquifer system.</title>
        <authorList>
            <person name="Anantharaman K."/>
            <person name="Brown C.T."/>
            <person name="Hug L.A."/>
            <person name="Sharon I."/>
            <person name="Castelle C.J."/>
            <person name="Probst A.J."/>
            <person name="Thomas B.C."/>
            <person name="Singh A."/>
            <person name="Wilkins M.J."/>
            <person name="Karaoz U."/>
            <person name="Brodie E.L."/>
            <person name="Williams K.H."/>
            <person name="Hubbard S.S."/>
            <person name="Banfield J.F."/>
        </authorList>
    </citation>
    <scope>NUCLEOTIDE SEQUENCE [LARGE SCALE GENOMIC DNA]</scope>
</reference>
<organism evidence="1 2">
    <name type="scientific">Candidatus Staskawiczbacteria bacterium RIFCSPHIGHO2_01_FULL_41_41</name>
    <dbReference type="NCBI Taxonomy" id="1802203"/>
    <lineage>
        <taxon>Bacteria</taxon>
        <taxon>Candidatus Staskawicziibacteriota</taxon>
    </lineage>
</organism>
<gene>
    <name evidence="1" type="ORF">A2822_00955</name>
</gene>
<protein>
    <submittedName>
        <fullName evidence="1">Uncharacterized protein</fullName>
    </submittedName>
</protein>
<evidence type="ECO:0000313" key="2">
    <source>
        <dbReference type="Proteomes" id="UP000178774"/>
    </source>
</evidence>
<proteinExistence type="predicted"/>
<accession>A0A1G2HTS9</accession>
<comment type="caution">
    <text evidence="1">The sequence shown here is derived from an EMBL/GenBank/DDBJ whole genome shotgun (WGS) entry which is preliminary data.</text>
</comment>
<name>A0A1G2HTS9_9BACT</name>
<dbReference type="EMBL" id="MHOP01000013">
    <property type="protein sequence ID" value="OGZ65809.1"/>
    <property type="molecule type" value="Genomic_DNA"/>
</dbReference>
<dbReference type="Proteomes" id="UP000178774">
    <property type="component" value="Unassembled WGS sequence"/>
</dbReference>